<proteinExistence type="predicted"/>
<dbReference type="Pfam" id="PF00571">
    <property type="entry name" value="CBS"/>
    <property type="match status" value="1"/>
</dbReference>
<dbReference type="Pfam" id="PF03471">
    <property type="entry name" value="CorC_HlyC"/>
    <property type="match status" value="1"/>
</dbReference>
<feature type="domain" description="CNNM transmembrane" evidence="12">
    <location>
        <begin position="1"/>
        <end position="178"/>
    </location>
</feature>
<dbReference type="InterPro" id="IPR036318">
    <property type="entry name" value="FAD-bd_PCMH-like_sf"/>
</dbReference>
<dbReference type="CDD" id="cd04590">
    <property type="entry name" value="CBS_pair_CorC_HlyC_assoc"/>
    <property type="match status" value="1"/>
</dbReference>
<evidence type="ECO:0000256" key="3">
    <source>
        <dbReference type="ARBA" id="ARBA00022692"/>
    </source>
</evidence>
<dbReference type="InterPro" id="IPR016169">
    <property type="entry name" value="FAD-bd_PCMH_sub2"/>
</dbReference>
<dbReference type="InterPro" id="IPR044751">
    <property type="entry name" value="Ion_transp-like_CBS"/>
</dbReference>
<evidence type="ECO:0000256" key="2">
    <source>
        <dbReference type="ARBA" id="ARBA00022475"/>
    </source>
</evidence>
<keyword evidence="6 8" id="KW-0129">CBS domain</keyword>
<dbReference type="InterPro" id="IPR005170">
    <property type="entry name" value="Transptr-assoc_dom"/>
</dbReference>
<dbReference type="InterPro" id="IPR046342">
    <property type="entry name" value="CBS_dom_sf"/>
</dbReference>
<feature type="domain" description="CBS" evidence="11">
    <location>
        <begin position="261"/>
        <end position="321"/>
    </location>
</feature>
<keyword evidence="5 9" id="KW-1133">Transmembrane helix</keyword>
<feature type="domain" description="CBS" evidence="11">
    <location>
        <begin position="197"/>
        <end position="258"/>
    </location>
</feature>
<accession>A0ABP8KKK1</accession>
<dbReference type="PROSITE" id="PS51371">
    <property type="entry name" value="CBS"/>
    <property type="match status" value="2"/>
</dbReference>
<dbReference type="PROSITE" id="PS51846">
    <property type="entry name" value="CNNM"/>
    <property type="match status" value="1"/>
</dbReference>
<evidence type="ECO:0000256" key="10">
    <source>
        <dbReference type="SAM" id="Phobius"/>
    </source>
</evidence>
<keyword evidence="7 9" id="KW-0472">Membrane</keyword>
<dbReference type="Gene3D" id="3.30.465.10">
    <property type="match status" value="1"/>
</dbReference>
<keyword evidence="4" id="KW-0677">Repeat</keyword>
<evidence type="ECO:0000256" key="9">
    <source>
        <dbReference type="PROSITE-ProRule" id="PRU01193"/>
    </source>
</evidence>
<dbReference type="Pfam" id="PF01595">
    <property type="entry name" value="CNNM"/>
    <property type="match status" value="1"/>
</dbReference>
<comment type="caution">
    <text evidence="13">The sequence shown here is derived from an EMBL/GenBank/DDBJ whole genome shotgun (WGS) entry which is preliminary data.</text>
</comment>
<reference evidence="14" key="1">
    <citation type="journal article" date="2019" name="Int. J. Syst. Evol. Microbiol.">
        <title>The Global Catalogue of Microorganisms (GCM) 10K type strain sequencing project: providing services to taxonomists for standard genome sequencing and annotation.</title>
        <authorList>
            <consortium name="The Broad Institute Genomics Platform"/>
            <consortium name="The Broad Institute Genome Sequencing Center for Infectious Disease"/>
            <person name="Wu L."/>
            <person name="Ma J."/>
        </authorList>
    </citation>
    <scope>NUCLEOTIDE SEQUENCE [LARGE SCALE GENOMIC DNA]</scope>
    <source>
        <strain evidence="14">JCM 17925</strain>
    </source>
</reference>
<comment type="subcellular location">
    <subcellularLocation>
        <location evidence="1">Cell membrane</location>
        <topology evidence="1">Multi-pass membrane protein</topology>
    </subcellularLocation>
</comment>
<evidence type="ECO:0000256" key="7">
    <source>
        <dbReference type="ARBA" id="ARBA00023136"/>
    </source>
</evidence>
<evidence type="ECO:0000313" key="13">
    <source>
        <dbReference type="EMBL" id="GAA4408954.1"/>
    </source>
</evidence>
<organism evidence="13 14">
    <name type="scientific">Nibrella viscosa</name>
    <dbReference type="NCBI Taxonomy" id="1084524"/>
    <lineage>
        <taxon>Bacteria</taxon>
        <taxon>Pseudomonadati</taxon>
        <taxon>Bacteroidota</taxon>
        <taxon>Cytophagia</taxon>
        <taxon>Cytophagales</taxon>
        <taxon>Spirosomataceae</taxon>
        <taxon>Nibrella</taxon>
    </lineage>
</organism>
<keyword evidence="2" id="KW-1003">Cell membrane</keyword>
<gene>
    <name evidence="13" type="ORF">GCM10023187_31510</name>
</gene>
<feature type="transmembrane region" description="Helical" evidence="10">
    <location>
        <begin position="78"/>
        <end position="98"/>
    </location>
</feature>
<dbReference type="SMART" id="SM01091">
    <property type="entry name" value="CorC_HlyC"/>
    <property type="match status" value="1"/>
</dbReference>
<name>A0ABP8KKK1_9BACT</name>
<protein>
    <submittedName>
        <fullName evidence="13">Hemolysin family protein</fullName>
    </submittedName>
</protein>
<feature type="transmembrane region" description="Helical" evidence="10">
    <location>
        <begin position="38"/>
        <end position="57"/>
    </location>
</feature>
<sequence length="412" mass="46083">MSEIALVSSRKSRLETAAKNGDQKAQTALNLANAPNRFLSTVQIGITLIGILLGIFSGDKITSDVQAFVAQFEILAPYAKSIAVVLVLILLTYTSLVLGELVPKRIGLSNPEGIAKTMAAPMILLSRITSPFISLLSLSSDLLIRVLRIRPNENAVTEEEIKSLIQEGTTGGVIDEIEQEIVQNVFHLGDRRITSLMTNRQEIVYLDLEADPAENKQKILEYKHSVYPLCNDGVDEVVGLIYSKDLLGKDLDDELLQLSDLKRDVLYIPENNRAYQVLERFRERRQYVGIIVDEYGGVMGMVTLNDILDALVGDISEGDDLDYEIVEREDGSFLIDAQLPFDDFLNHFDITISAQNRRDLTGFDTLGGFALHILKDIPKVGESFIWQAYQFEIIDMDKSRIDKMLVTKVIEE</sequence>
<evidence type="ECO:0000256" key="1">
    <source>
        <dbReference type="ARBA" id="ARBA00004651"/>
    </source>
</evidence>
<evidence type="ECO:0000256" key="5">
    <source>
        <dbReference type="ARBA" id="ARBA00022989"/>
    </source>
</evidence>
<dbReference type="SUPFAM" id="SSF56176">
    <property type="entry name" value="FAD-binding/transporter-associated domain-like"/>
    <property type="match status" value="1"/>
</dbReference>
<evidence type="ECO:0000256" key="4">
    <source>
        <dbReference type="ARBA" id="ARBA00022737"/>
    </source>
</evidence>
<evidence type="ECO:0000259" key="11">
    <source>
        <dbReference type="PROSITE" id="PS51371"/>
    </source>
</evidence>
<dbReference type="Proteomes" id="UP001500936">
    <property type="component" value="Unassembled WGS sequence"/>
</dbReference>
<evidence type="ECO:0000259" key="12">
    <source>
        <dbReference type="PROSITE" id="PS51846"/>
    </source>
</evidence>
<keyword evidence="3 9" id="KW-0812">Transmembrane</keyword>
<dbReference type="PANTHER" id="PTHR43099:SF2">
    <property type="entry name" value="UPF0053 PROTEIN YRKA"/>
    <property type="match status" value="1"/>
</dbReference>
<dbReference type="PANTHER" id="PTHR43099">
    <property type="entry name" value="UPF0053 PROTEIN YRKA"/>
    <property type="match status" value="1"/>
</dbReference>
<evidence type="ECO:0000256" key="6">
    <source>
        <dbReference type="ARBA" id="ARBA00023122"/>
    </source>
</evidence>
<evidence type="ECO:0000256" key="8">
    <source>
        <dbReference type="PROSITE-ProRule" id="PRU00703"/>
    </source>
</evidence>
<dbReference type="InterPro" id="IPR000644">
    <property type="entry name" value="CBS_dom"/>
</dbReference>
<dbReference type="InterPro" id="IPR051676">
    <property type="entry name" value="UPF0053_domain"/>
</dbReference>
<keyword evidence="14" id="KW-1185">Reference proteome</keyword>
<evidence type="ECO:0000313" key="14">
    <source>
        <dbReference type="Proteomes" id="UP001500936"/>
    </source>
</evidence>
<dbReference type="InterPro" id="IPR002550">
    <property type="entry name" value="CNNM"/>
</dbReference>
<dbReference type="Gene3D" id="3.10.580.10">
    <property type="entry name" value="CBS-domain"/>
    <property type="match status" value="1"/>
</dbReference>
<dbReference type="SUPFAM" id="SSF54631">
    <property type="entry name" value="CBS-domain pair"/>
    <property type="match status" value="1"/>
</dbReference>
<dbReference type="EMBL" id="BAABHB010000006">
    <property type="protein sequence ID" value="GAA4408954.1"/>
    <property type="molecule type" value="Genomic_DNA"/>
</dbReference>